<dbReference type="GO" id="GO:0016477">
    <property type="term" value="P:cell migration"/>
    <property type="evidence" value="ECO:0007669"/>
    <property type="project" value="TreeGrafter"/>
</dbReference>
<dbReference type="InterPro" id="IPR003585">
    <property type="entry name" value="Neurexin-like"/>
</dbReference>
<dbReference type="AlphaFoldDB" id="A0A2W1BKA0"/>
<dbReference type="Proteomes" id="UP000249218">
    <property type="component" value="Unassembled WGS sequence"/>
</dbReference>
<evidence type="ECO:0000256" key="4">
    <source>
        <dbReference type="ARBA" id="ARBA00022974"/>
    </source>
</evidence>
<evidence type="ECO:0000256" key="2">
    <source>
        <dbReference type="ARBA" id="ARBA00005343"/>
    </source>
</evidence>
<feature type="compositionally biased region" description="Polar residues" evidence="10">
    <location>
        <begin position="220"/>
        <end position="229"/>
    </location>
</feature>
<comment type="subcellular location">
    <subcellularLocation>
        <location evidence="1 9">Membrane</location>
        <topology evidence="1 9">Single-pass type I membrane protein</topology>
    </subcellularLocation>
</comment>
<gene>
    <name evidence="13" type="primary">HaOG208391</name>
    <name evidence="13" type="ORF">B5X24_HaOG208391</name>
</gene>
<dbReference type="SMART" id="SM00294">
    <property type="entry name" value="4.1m"/>
    <property type="match status" value="1"/>
</dbReference>
<proteinExistence type="inferred from homology"/>
<dbReference type="InterPro" id="IPR001050">
    <property type="entry name" value="Syndecan"/>
</dbReference>
<keyword evidence="8 9" id="KW-0357">Heparan sulfate</keyword>
<evidence type="ECO:0000256" key="9">
    <source>
        <dbReference type="RuleBase" id="RU000649"/>
    </source>
</evidence>
<dbReference type="GO" id="GO:0016020">
    <property type="term" value="C:membrane"/>
    <property type="evidence" value="ECO:0007669"/>
    <property type="project" value="UniProtKB-SubCell"/>
</dbReference>
<comment type="similarity">
    <text evidence="2 9">Belongs to the syndecan proteoglycan family.</text>
</comment>
<keyword evidence="7 9" id="KW-0325">Glycoprotein</keyword>
<feature type="domain" description="Neurexin/syndecan/glycophorin C" evidence="12">
    <location>
        <begin position="278"/>
        <end position="296"/>
    </location>
</feature>
<evidence type="ECO:0000256" key="10">
    <source>
        <dbReference type="SAM" id="MobiDB-lite"/>
    </source>
</evidence>
<comment type="function">
    <text evidence="9">Cell surface proteoglycan.</text>
</comment>
<dbReference type="Pfam" id="PF01034">
    <property type="entry name" value="Syndecan"/>
    <property type="match status" value="1"/>
</dbReference>
<dbReference type="EMBL" id="KZ150070">
    <property type="protein sequence ID" value="PZC74074.1"/>
    <property type="molecule type" value="Genomic_DNA"/>
</dbReference>
<feature type="transmembrane region" description="Helical" evidence="11">
    <location>
        <begin position="255"/>
        <end position="279"/>
    </location>
</feature>
<dbReference type="GO" id="GO:0009986">
    <property type="term" value="C:cell surface"/>
    <property type="evidence" value="ECO:0007669"/>
    <property type="project" value="TreeGrafter"/>
</dbReference>
<organism evidence="13 14">
    <name type="scientific">Helicoverpa armigera</name>
    <name type="common">Cotton bollworm</name>
    <name type="synonym">Heliothis armigera</name>
    <dbReference type="NCBI Taxonomy" id="29058"/>
    <lineage>
        <taxon>Eukaryota</taxon>
        <taxon>Metazoa</taxon>
        <taxon>Ecdysozoa</taxon>
        <taxon>Arthropoda</taxon>
        <taxon>Hexapoda</taxon>
        <taxon>Insecta</taxon>
        <taxon>Pterygota</taxon>
        <taxon>Neoptera</taxon>
        <taxon>Endopterygota</taxon>
        <taxon>Lepidoptera</taxon>
        <taxon>Glossata</taxon>
        <taxon>Ditrysia</taxon>
        <taxon>Noctuoidea</taxon>
        <taxon>Noctuidae</taxon>
        <taxon>Heliothinae</taxon>
        <taxon>Helicoverpa</taxon>
    </lineage>
</organism>
<protein>
    <recommendedName>
        <fullName evidence="9">Syndecan</fullName>
    </recommendedName>
</protein>
<evidence type="ECO:0000313" key="14">
    <source>
        <dbReference type="Proteomes" id="UP000249218"/>
    </source>
</evidence>
<keyword evidence="3 9" id="KW-0812">Transmembrane</keyword>
<evidence type="ECO:0000256" key="8">
    <source>
        <dbReference type="ARBA" id="ARBA00023207"/>
    </source>
</evidence>
<dbReference type="InterPro" id="IPR030479">
    <property type="entry name" value="Syndecan_CS"/>
</dbReference>
<feature type="region of interest" description="Disordered" evidence="10">
    <location>
        <begin position="288"/>
        <end position="314"/>
    </location>
</feature>
<evidence type="ECO:0000256" key="7">
    <source>
        <dbReference type="ARBA" id="ARBA00023180"/>
    </source>
</evidence>
<evidence type="ECO:0000313" key="13">
    <source>
        <dbReference type="EMBL" id="PZC74074.1"/>
    </source>
</evidence>
<feature type="compositionally biased region" description="Basic and acidic residues" evidence="10">
    <location>
        <begin position="121"/>
        <end position="130"/>
    </location>
</feature>
<keyword evidence="14" id="KW-1185">Reference proteome</keyword>
<evidence type="ECO:0000256" key="1">
    <source>
        <dbReference type="ARBA" id="ARBA00004479"/>
    </source>
</evidence>
<keyword evidence="4 9" id="KW-0654">Proteoglycan</keyword>
<evidence type="ECO:0000256" key="11">
    <source>
        <dbReference type="SAM" id="Phobius"/>
    </source>
</evidence>
<evidence type="ECO:0000256" key="6">
    <source>
        <dbReference type="ARBA" id="ARBA00023136"/>
    </source>
</evidence>
<feature type="region of interest" description="Disordered" evidence="10">
    <location>
        <begin position="59"/>
        <end position="229"/>
    </location>
</feature>
<accession>A0A2W1BKA0</accession>
<sequence>MTVTTDVLSTVQSCFMAVEKRNYLCHLPHLTHLRPKWQGFQDAAAEKPTEETVVQIQNDVHSPQDPDLFIDNADDGSGLDTDESSGSGWGAGPGPDDEDGRGSGEEPFGPPDDEDYGITTTDKDETERTIVETAITPESPDSDDIDIPEPTEAPVVPEVEPPLQTPTDPKPIDVLIPTTRIRQEGTSEEGRGAGEEQPSRPETDISISGEDLVPPVDQEPSGSNVNQDTRAPDKVVIMNAKPEDRATSFFAQPGILAAVIGGAVVGLLCAILVVMFIVYRMRKKDEGSYALDEPKRSPAAASYGKGHNNREFYA</sequence>
<dbReference type="PANTHER" id="PTHR10915">
    <property type="entry name" value="SYNDECAN"/>
    <property type="match status" value="1"/>
</dbReference>
<dbReference type="InterPro" id="IPR027789">
    <property type="entry name" value="Syndecan/Neurexin_dom"/>
</dbReference>
<dbReference type="OrthoDB" id="10044468at2759"/>
<feature type="compositionally biased region" description="Basic and acidic residues" evidence="10">
    <location>
        <begin position="181"/>
        <end position="203"/>
    </location>
</feature>
<evidence type="ECO:0000256" key="5">
    <source>
        <dbReference type="ARBA" id="ARBA00022989"/>
    </source>
</evidence>
<feature type="compositionally biased region" description="Acidic residues" evidence="10">
    <location>
        <begin position="140"/>
        <end position="149"/>
    </location>
</feature>
<reference evidence="13 14" key="1">
    <citation type="journal article" date="2017" name="BMC Biol.">
        <title>Genomic innovations, transcriptional plasticity and gene loss underlying the evolution and divergence of two highly polyphagous and invasive Helicoverpa pest species.</title>
        <authorList>
            <person name="Pearce S.L."/>
            <person name="Clarke D.F."/>
            <person name="East P.D."/>
            <person name="Elfekih S."/>
            <person name="Gordon K.H."/>
            <person name="Jermiin L.S."/>
            <person name="McGaughran A."/>
            <person name="Oakeshott J.G."/>
            <person name="Papanikolaou A."/>
            <person name="Perera O.P."/>
            <person name="Rane R.V."/>
            <person name="Richards S."/>
            <person name="Tay W.T."/>
            <person name="Walsh T.K."/>
            <person name="Anderson A."/>
            <person name="Anderson C.J."/>
            <person name="Asgari S."/>
            <person name="Board P.G."/>
            <person name="Bretschneider A."/>
            <person name="Campbell P.M."/>
            <person name="Chertemps T."/>
            <person name="Christeller J.T."/>
            <person name="Coppin C.W."/>
            <person name="Downes S.J."/>
            <person name="Duan G."/>
            <person name="Farnsworth C.A."/>
            <person name="Good R.T."/>
            <person name="Han L.B."/>
            <person name="Han Y.C."/>
            <person name="Hatje K."/>
            <person name="Horne I."/>
            <person name="Huang Y.P."/>
            <person name="Hughes D.S."/>
            <person name="Jacquin-Joly E."/>
            <person name="James W."/>
            <person name="Jhangiani S."/>
            <person name="Kollmar M."/>
            <person name="Kuwar S.S."/>
            <person name="Li S."/>
            <person name="Liu N.Y."/>
            <person name="Maibeche M.T."/>
            <person name="Miller J.R."/>
            <person name="Montagne N."/>
            <person name="Perry T."/>
            <person name="Qu J."/>
            <person name="Song S.V."/>
            <person name="Sutton G.G."/>
            <person name="Vogel H."/>
            <person name="Walenz B.P."/>
            <person name="Xu W."/>
            <person name="Zhang H.J."/>
            <person name="Zou Z."/>
            <person name="Batterham P."/>
            <person name="Edwards O.R."/>
            <person name="Feyereisen R."/>
            <person name="Gibbs R.A."/>
            <person name="Heckel D.G."/>
            <person name="McGrath A."/>
            <person name="Robin C."/>
            <person name="Scherer S.E."/>
            <person name="Worley K.C."/>
            <person name="Wu Y.D."/>
        </authorList>
    </citation>
    <scope>NUCLEOTIDE SEQUENCE [LARGE SCALE GENOMIC DNA]</scope>
    <source>
        <strain evidence="13">Harm_GR_Male_#8</strain>
        <tissue evidence="13">Whole organism</tissue>
    </source>
</reference>
<name>A0A2W1BKA0_HELAM</name>
<keyword evidence="5 11" id="KW-1133">Transmembrane helix</keyword>
<evidence type="ECO:0000259" key="12">
    <source>
        <dbReference type="SMART" id="SM00294"/>
    </source>
</evidence>
<keyword evidence="6 11" id="KW-0472">Membrane</keyword>
<dbReference type="PANTHER" id="PTHR10915:SF1">
    <property type="entry name" value="SYNDECAN"/>
    <property type="match status" value="1"/>
</dbReference>
<evidence type="ECO:0000256" key="3">
    <source>
        <dbReference type="ARBA" id="ARBA00022692"/>
    </source>
</evidence>
<dbReference type="PROSITE" id="PS00964">
    <property type="entry name" value="SYNDECAN"/>
    <property type="match status" value="1"/>
</dbReference>